<dbReference type="Proteomes" id="UP001151760">
    <property type="component" value="Unassembled WGS sequence"/>
</dbReference>
<evidence type="ECO:0000313" key="1">
    <source>
        <dbReference type="EMBL" id="GJS66226.1"/>
    </source>
</evidence>
<sequence length="70" mass="7731">MIEDSGKKKMNLVVKDCFEFFFLPIYDVPITSKISSASNADNKSGARLREEEQVFSGIGNLASDLQSKKG</sequence>
<reference evidence="1" key="1">
    <citation type="journal article" date="2022" name="Int. J. Mol. Sci.">
        <title>Draft Genome of Tanacetum Coccineum: Genomic Comparison of Closely Related Tanacetum-Family Plants.</title>
        <authorList>
            <person name="Yamashiro T."/>
            <person name="Shiraishi A."/>
            <person name="Nakayama K."/>
            <person name="Satake H."/>
        </authorList>
    </citation>
    <scope>NUCLEOTIDE SEQUENCE</scope>
</reference>
<dbReference type="EMBL" id="BQNB010009633">
    <property type="protein sequence ID" value="GJS66226.1"/>
    <property type="molecule type" value="Genomic_DNA"/>
</dbReference>
<proteinExistence type="predicted"/>
<accession>A0ABQ4XMY0</accession>
<comment type="caution">
    <text evidence="1">The sequence shown here is derived from an EMBL/GenBank/DDBJ whole genome shotgun (WGS) entry which is preliminary data.</text>
</comment>
<organism evidence="1 2">
    <name type="scientific">Tanacetum coccineum</name>
    <dbReference type="NCBI Taxonomy" id="301880"/>
    <lineage>
        <taxon>Eukaryota</taxon>
        <taxon>Viridiplantae</taxon>
        <taxon>Streptophyta</taxon>
        <taxon>Embryophyta</taxon>
        <taxon>Tracheophyta</taxon>
        <taxon>Spermatophyta</taxon>
        <taxon>Magnoliopsida</taxon>
        <taxon>eudicotyledons</taxon>
        <taxon>Gunneridae</taxon>
        <taxon>Pentapetalae</taxon>
        <taxon>asterids</taxon>
        <taxon>campanulids</taxon>
        <taxon>Asterales</taxon>
        <taxon>Asteraceae</taxon>
        <taxon>Asteroideae</taxon>
        <taxon>Anthemideae</taxon>
        <taxon>Anthemidinae</taxon>
        <taxon>Tanacetum</taxon>
    </lineage>
</organism>
<protein>
    <submittedName>
        <fullName evidence="1">Uncharacterized protein</fullName>
    </submittedName>
</protein>
<name>A0ABQ4XMY0_9ASTR</name>
<keyword evidence="2" id="KW-1185">Reference proteome</keyword>
<evidence type="ECO:0000313" key="2">
    <source>
        <dbReference type="Proteomes" id="UP001151760"/>
    </source>
</evidence>
<reference evidence="1" key="2">
    <citation type="submission" date="2022-01" db="EMBL/GenBank/DDBJ databases">
        <authorList>
            <person name="Yamashiro T."/>
            <person name="Shiraishi A."/>
            <person name="Satake H."/>
            <person name="Nakayama K."/>
        </authorList>
    </citation>
    <scope>NUCLEOTIDE SEQUENCE</scope>
</reference>
<gene>
    <name evidence="1" type="ORF">Tco_0680790</name>
</gene>